<proteinExistence type="predicted"/>
<protein>
    <recommendedName>
        <fullName evidence="1">Ionotropic receptor 75a N-terminal domain-containing protein</fullName>
    </recommendedName>
</protein>
<dbReference type="InterPro" id="IPR036397">
    <property type="entry name" value="RNaseH_sf"/>
</dbReference>
<dbReference type="InterPro" id="IPR052709">
    <property type="entry name" value="Transposase-MT_Hybrid"/>
</dbReference>
<comment type="caution">
    <text evidence="2">The sequence shown here is derived from an EMBL/GenBank/DDBJ whole genome shotgun (WGS) entry which is preliminary data.</text>
</comment>
<dbReference type="PANTHER" id="PTHR46060">
    <property type="entry name" value="MARINER MOS1 TRANSPOSASE-LIKE PROTEIN"/>
    <property type="match status" value="1"/>
</dbReference>
<dbReference type="Gene3D" id="3.30.420.10">
    <property type="entry name" value="Ribonuclease H-like superfamily/Ribonuclease H"/>
    <property type="match status" value="3"/>
</dbReference>
<organism evidence="2 3">
    <name type="scientific">Periplaneta americana</name>
    <name type="common">American cockroach</name>
    <name type="synonym">Blatta americana</name>
    <dbReference type="NCBI Taxonomy" id="6978"/>
    <lineage>
        <taxon>Eukaryota</taxon>
        <taxon>Metazoa</taxon>
        <taxon>Ecdysozoa</taxon>
        <taxon>Arthropoda</taxon>
        <taxon>Hexapoda</taxon>
        <taxon>Insecta</taxon>
        <taxon>Pterygota</taxon>
        <taxon>Neoptera</taxon>
        <taxon>Polyneoptera</taxon>
        <taxon>Dictyoptera</taxon>
        <taxon>Blattodea</taxon>
        <taxon>Blattoidea</taxon>
        <taxon>Blattidae</taxon>
        <taxon>Blattinae</taxon>
        <taxon>Periplaneta</taxon>
    </lineage>
</organism>
<name>A0ABQ8SZW6_PERAM</name>
<dbReference type="PANTHER" id="PTHR46060:SF1">
    <property type="entry name" value="MARINER MOS1 TRANSPOSASE-LIKE PROTEIN"/>
    <property type="match status" value="1"/>
</dbReference>
<sequence length="745" mass="85413">MPGPGVIGAFTILSIPAIGEPELPEESPVLPCPTQVINRGYAEDRTQVQRITNVLKIAKYFMGKGVRVKIQNIDEPVTMSSLLSTEHSKLAVLLDLQCERGSYILKEASKNNFFDLLHFWLAFLGNATDNRVINEAGNETNGTRILSSEDPLLSELESLLILLNSQFTLVRSGSQQDQFLLQDVYKILPDQSLIFTPLQKWSPGQKYPESPKRDDFGGVTLQSATVMMKEDIWEYFMDPRYKHINSYTKKGYAMTERLATHLNFKLNVTPTWTWGYPRNVTSTGVVVYDGILGMLQRREMDLSSTGLLYKLKRLDIVDYSGDVGIYDPDLVPSDFHLFQHLKKFLGGQRFDGDDTQNLISKFGWEQIDHPPYSPDLVPSDFHLFLHLKKFLGGQRFDGDDTQNLISKFGWEQIDHPPTARIWLRHLKKFLGGQRFDGDDTQNLTSKFGSEQIDHPPYSPDLAPSDFHLLLYLKKFLGGQRFDGDEVKTAVREWFALQAGEFYNEGIERLLPRLDKCLNNGGDYVEKRNLTIRELAQDAGLALTTVLHILKNRLKMRKIASKWVPYDLTDMQKCQRYNASRTLLQRYEREGKVFLLRIITVDEICARSYEPQLKRQSDEWRHHCDVRFELTTSVPQESRSHRLHGTLSDVARWREERGCITSTRRGWARSCYLTHQSKQARLVCRSSTRVCVRICVSIRRPEFECSGPQLEGPEFECSGPQLEGPEFEYSELSLKAGVRDTVNSSD</sequence>
<accession>A0ABQ8SZW6</accession>
<dbReference type="InterPro" id="IPR057074">
    <property type="entry name" value="IR75A_N"/>
</dbReference>
<evidence type="ECO:0000313" key="2">
    <source>
        <dbReference type="EMBL" id="KAJ4439293.1"/>
    </source>
</evidence>
<reference evidence="2 3" key="1">
    <citation type="journal article" date="2022" name="Allergy">
        <title>Genome assembly and annotation of Periplaneta americana reveal a comprehensive cockroach allergen profile.</title>
        <authorList>
            <person name="Wang L."/>
            <person name="Xiong Q."/>
            <person name="Saelim N."/>
            <person name="Wang L."/>
            <person name="Nong W."/>
            <person name="Wan A.T."/>
            <person name="Shi M."/>
            <person name="Liu X."/>
            <person name="Cao Q."/>
            <person name="Hui J.H.L."/>
            <person name="Sookrung N."/>
            <person name="Leung T.F."/>
            <person name="Tungtrongchitr A."/>
            <person name="Tsui S.K.W."/>
        </authorList>
    </citation>
    <scope>NUCLEOTIDE SEQUENCE [LARGE SCALE GENOMIC DNA]</scope>
    <source>
        <strain evidence="2">PWHHKU_190912</strain>
    </source>
</reference>
<dbReference type="EMBL" id="JAJSOF020000017">
    <property type="protein sequence ID" value="KAJ4439293.1"/>
    <property type="molecule type" value="Genomic_DNA"/>
</dbReference>
<dbReference type="Proteomes" id="UP001148838">
    <property type="component" value="Unassembled WGS sequence"/>
</dbReference>
<keyword evidence="3" id="KW-1185">Reference proteome</keyword>
<gene>
    <name evidence="2" type="ORF">ANN_07414</name>
</gene>
<feature type="domain" description="Ionotropic receptor 75a N-terminal" evidence="1">
    <location>
        <begin position="62"/>
        <end position="226"/>
    </location>
</feature>
<dbReference type="Pfam" id="PF24576">
    <property type="entry name" value="IR75A_N"/>
    <property type="match status" value="1"/>
</dbReference>
<evidence type="ECO:0000259" key="1">
    <source>
        <dbReference type="Pfam" id="PF24576"/>
    </source>
</evidence>
<evidence type="ECO:0000313" key="3">
    <source>
        <dbReference type="Proteomes" id="UP001148838"/>
    </source>
</evidence>